<evidence type="ECO:0000256" key="9">
    <source>
        <dbReference type="ARBA" id="ARBA00023316"/>
    </source>
</evidence>
<feature type="binding site" evidence="10">
    <location>
        <position position="189"/>
    </location>
    <ligand>
        <name>UDP-N-acetyl-alpha-D-glucosamine</name>
        <dbReference type="ChEBI" id="CHEBI:57705"/>
    </ligand>
</feature>
<comment type="caution">
    <text evidence="13">The sequence shown here is derived from an EMBL/GenBank/DDBJ whole genome shotgun (WGS) entry which is preliminary data.</text>
</comment>
<evidence type="ECO:0000313" key="13">
    <source>
        <dbReference type="EMBL" id="OQK17141.1"/>
    </source>
</evidence>
<keyword evidence="14" id="KW-1185">Reference proteome</keyword>
<dbReference type="EMBL" id="LPUF01000001">
    <property type="protein sequence ID" value="OQK17141.1"/>
    <property type="molecule type" value="Genomic_DNA"/>
</dbReference>
<dbReference type="Pfam" id="PF03033">
    <property type="entry name" value="Glyco_transf_28"/>
    <property type="match status" value="1"/>
</dbReference>
<keyword evidence="2 10" id="KW-0132">Cell division</keyword>
<keyword evidence="7 10" id="KW-0472">Membrane</keyword>
<reference evidence="13 14" key="1">
    <citation type="submission" date="2015-12" db="EMBL/GenBank/DDBJ databases">
        <authorList>
            <person name="Shamseldin A."/>
            <person name="Moawad H."/>
            <person name="Abd El-Rahim W.M."/>
            <person name="Sadowsky M.J."/>
        </authorList>
    </citation>
    <scope>NUCLEOTIDE SEQUENCE [LARGE SCALE GENOMIC DNA]</scope>
    <source>
        <strain evidence="13 14">WF1</strain>
    </source>
</reference>
<comment type="subcellular location">
    <subcellularLocation>
        <location evidence="10">Cell membrane</location>
        <topology evidence="10">Peripheral membrane protein</topology>
        <orientation evidence="10">Cytoplasmic side</orientation>
    </subcellularLocation>
</comment>
<feature type="binding site" evidence="10">
    <location>
        <position position="240"/>
    </location>
    <ligand>
        <name>UDP-N-acetyl-alpha-D-glucosamine</name>
        <dbReference type="ChEBI" id="CHEBI:57705"/>
    </ligand>
</feature>
<dbReference type="HAMAP" id="MF_00033">
    <property type="entry name" value="MurG"/>
    <property type="match status" value="1"/>
</dbReference>
<feature type="binding site" evidence="10">
    <location>
        <position position="124"/>
    </location>
    <ligand>
        <name>UDP-N-acetyl-alpha-D-glucosamine</name>
        <dbReference type="ChEBI" id="CHEBI:57705"/>
    </ligand>
</feature>
<dbReference type="Proteomes" id="UP000191980">
    <property type="component" value="Unassembled WGS sequence"/>
</dbReference>
<dbReference type="EC" id="2.4.1.227" evidence="10"/>
<feature type="binding site" evidence="10">
    <location>
        <begin position="12"/>
        <end position="14"/>
    </location>
    <ligand>
        <name>UDP-N-acetyl-alpha-D-glucosamine</name>
        <dbReference type="ChEBI" id="CHEBI:57705"/>
    </ligand>
</feature>
<evidence type="ECO:0000259" key="12">
    <source>
        <dbReference type="Pfam" id="PF04101"/>
    </source>
</evidence>
<dbReference type="STRING" id="1420851.AU255_04370"/>
<feature type="domain" description="Glycosyltransferase family 28 N-terminal" evidence="11">
    <location>
        <begin position="5"/>
        <end position="142"/>
    </location>
</feature>
<evidence type="ECO:0000259" key="11">
    <source>
        <dbReference type="Pfam" id="PF03033"/>
    </source>
</evidence>
<keyword evidence="1 10" id="KW-1003">Cell membrane</keyword>
<keyword evidence="6 10" id="KW-0573">Peptidoglycan synthesis</keyword>
<feature type="domain" description="Glycosyl transferase family 28 C-terminal" evidence="12">
    <location>
        <begin position="183"/>
        <end position="329"/>
    </location>
</feature>
<dbReference type="GO" id="GO:0005886">
    <property type="term" value="C:plasma membrane"/>
    <property type="evidence" value="ECO:0007669"/>
    <property type="project" value="UniProtKB-SubCell"/>
</dbReference>
<comment type="similarity">
    <text evidence="10">Belongs to the glycosyltransferase 28 family. MurG subfamily.</text>
</comment>
<sequence>MNKRIVIMAGGTGGHVFPALAVAHYLIEQNWQVSWIGTRKGMESRVIPENNILIDWISVSGLRGKGILALFKMPWMLITACLEARKILQQRKPDVVLGMGGFVAGPGGLMTKLMGIPLVIHEQNRVPGTTNRLLSRIANKVLQAFPDSFPANKQIIFTGNPLRKEFMQVLNKAQHDPSKGLRILVMGGSLGAQRLNEVVPEALALLDKVLVRHQTGNAMLQQVTQTYIDKGITATVTPFIDDVVEAYAWADLVICRAGAMTISEVAAMALPSILVPYPYAIDDHQTANAQYLVTAGAGIMIDQQQLTGAFLAAQIKQYSPRLDEMARAAKHCAKLDATDSVAEQCMLEAAA</sequence>
<dbReference type="AlphaFoldDB" id="A0A1V8M6E9"/>
<keyword evidence="5 10" id="KW-0133">Cell shape</keyword>
<dbReference type="GO" id="GO:0008360">
    <property type="term" value="P:regulation of cell shape"/>
    <property type="evidence" value="ECO:0007669"/>
    <property type="project" value="UniProtKB-KW"/>
</dbReference>
<keyword evidence="4 10" id="KW-0808">Transferase</keyword>
<evidence type="ECO:0000256" key="7">
    <source>
        <dbReference type="ARBA" id="ARBA00023136"/>
    </source>
</evidence>
<dbReference type="GO" id="GO:0009252">
    <property type="term" value="P:peptidoglycan biosynthetic process"/>
    <property type="evidence" value="ECO:0007669"/>
    <property type="project" value="UniProtKB-UniRule"/>
</dbReference>
<feature type="binding site" evidence="10">
    <location>
        <position position="285"/>
    </location>
    <ligand>
        <name>UDP-N-acetyl-alpha-D-glucosamine</name>
        <dbReference type="ChEBI" id="CHEBI:57705"/>
    </ligand>
</feature>
<evidence type="ECO:0000256" key="8">
    <source>
        <dbReference type="ARBA" id="ARBA00023306"/>
    </source>
</evidence>
<comment type="caution">
    <text evidence="10">Lacks conserved residue(s) required for the propagation of feature annotation.</text>
</comment>
<evidence type="ECO:0000256" key="4">
    <source>
        <dbReference type="ARBA" id="ARBA00022679"/>
    </source>
</evidence>
<evidence type="ECO:0000256" key="6">
    <source>
        <dbReference type="ARBA" id="ARBA00022984"/>
    </source>
</evidence>
<gene>
    <name evidence="10 13" type="primary">murG</name>
    <name evidence="13" type="ORF">AU255_04370</name>
</gene>
<dbReference type="GO" id="GO:0005975">
    <property type="term" value="P:carbohydrate metabolic process"/>
    <property type="evidence" value="ECO:0007669"/>
    <property type="project" value="InterPro"/>
</dbReference>
<keyword evidence="3 10" id="KW-0328">Glycosyltransferase</keyword>
<dbReference type="GO" id="GO:0051991">
    <property type="term" value="F:UDP-N-acetyl-D-glucosamine:N-acetylmuramoyl-L-alanyl-D-glutamyl-meso-2,6-diaminopimelyl-D-alanyl-D-alanine-diphosphoundecaprenol 4-beta-N-acetylglucosaminlytransferase activity"/>
    <property type="evidence" value="ECO:0007669"/>
    <property type="project" value="RHEA"/>
</dbReference>
<dbReference type="GO" id="GO:0071555">
    <property type="term" value="P:cell wall organization"/>
    <property type="evidence" value="ECO:0007669"/>
    <property type="project" value="UniProtKB-KW"/>
</dbReference>
<evidence type="ECO:0000313" key="14">
    <source>
        <dbReference type="Proteomes" id="UP000191980"/>
    </source>
</evidence>
<dbReference type="CDD" id="cd03785">
    <property type="entry name" value="GT28_MurG"/>
    <property type="match status" value="1"/>
</dbReference>
<feature type="binding site" evidence="10">
    <location>
        <position position="163"/>
    </location>
    <ligand>
        <name>UDP-N-acetyl-alpha-D-glucosamine</name>
        <dbReference type="ChEBI" id="CHEBI:57705"/>
    </ligand>
</feature>
<proteinExistence type="inferred from homology"/>
<protein>
    <recommendedName>
        <fullName evidence="10">UDP-N-acetylglucosamine--N-acetylmuramyl-(pentapeptide) pyrophosphoryl-undecaprenol N-acetylglucosamine transferase</fullName>
        <ecNumber evidence="10">2.4.1.227</ecNumber>
    </recommendedName>
    <alternativeName>
        <fullName evidence="10">Undecaprenyl-PP-MurNAc-pentapeptide-UDPGlcNAc GlcNAc transferase</fullName>
    </alternativeName>
</protein>
<accession>A0A1V8M6E9</accession>
<dbReference type="OrthoDB" id="9808936at2"/>
<comment type="function">
    <text evidence="10">Cell wall formation. Catalyzes the transfer of a GlcNAc subunit on undecaprenyl-pyrophosphoryl-MurNAc-pentapeptide (lipid intermediate I) to form undecaprenyl-pyrophosphoryl-MurNAc-(pentapeptide)GlcNAc (lipid intermediate II).</text>
</comment>
<organism evidence="13 14">
    <name type="scientific">Methyloprofundus sedimenti</name>
    <dbReference type="NCBI Taxonomy" id="1420851"/>
    <lineage>
        <taxon>Bacteria</taxon>
        <taxon>Pseudomonadati</taxon>
        <taxon>Pseudomonadota</taxon>
        <taxon>Gammaproteobacteria</taxon>
        <taxon>Methylococcales</taxon>
        <taxon>Methylococcaceae</taxon>
        <taxon>Methyloprofundus</taxon>
    </lineage>
</organism>
<evidence type="ECO:0000256" key="1">
    <source>
        <dbReference type="ARBA" id="ARBA00022475"/>
    </source>
</evidence>
<evidence type="ECO:0000256" key="10">
    <source>
        <dbReference type="HAMAP-Rule" id="MF_00033"/>
    </source>
</evidence>
<keyword evidence="9 10" id="KW-0961">Cell wall biogenesis/degradation</keyword>
<dbReference type="PANTHER" id="PTHR21015:SF22">
    <property type="entry name" value="GLYCOSYLTRANSFERASE"/>
    <property type="match status" value="1"/>
</dbReference>
<dbReference type="SUPFAM" id="SSF53756">
    <property type="entry name" value="UDP-Glycosyltransferase/glycogen phosphorylase"/>
    <property type="match status" value="1"/>
</dbReference>
<dbReference type="GO" id="GO:0051301">
    <property type="term" value="P:cell division"/>
    <property type="evidence" value="ECO:0007669"/>
    <property type="project" value="UniProtKB-KW"/>
</dbReference>
<dbReference type="InterPro" id="IPR004276">
    <property type="entry name" value="GlycoTrans_28_N"/>
</dbReference>
<name>A0A1V8M6E9_9GAMM</name>
<evidence type="ECO:0000256" key="2">
    <source>
        <dbReference type="ARBA" id="ARBA00022618"/>
    </source>
</evidence>
<comment type="pathway">
    <text evidence="10">Cell wall biogenesis; peptidoglycan biosynthesis.</text>
</comment>
<dbReference type="NCBIfam" id="TIGR01133">
    <property type="entry name" value="murG"/>
    <property type="match status" value="1"/>
</dbReference>
<dbReference type="GO" id="GO:0050511">
    <property type="term" value="F:undecaprenyldiphospho-muramoylpentapeptide beta-N-acetylglucosaminyltransferase activity"/>
    <property type="evidence" value="ECO:0007669"/>
    <property type="project" value="UniProtKB-UniRule"/>
</dbReference>
<dbReference type="UniPathway" id="UPA00219"/>
<dbReference type="InterPro" id="IPR007235">
    <property type="entry name" value="Glyco_trans_28_C"/>
</dbReference>
<dbReference type="InterPro" id="IPR006009">
    <property type="entry name" value="GlcNAc_MurG"/>
</dbReference>
<evidence type="ECO:0000256" key="3">
    <source>
        <dbReference type="ARBA" id="ARBA00022676"/>
    </source>
</evidence>
<keyword evidence="8 10" id="KW-0131">Cell cycle</keyword>
<dbReference type="PANTHER" id="PTHR21015">
    <property type="entry name" value="UDP-N-ACETYLGLUCOSAMINE--N-ACETYLMURAMYL-(PENTAPEPTIDE) PYROPHOSPHORYL-UNDECAPRENOL N-ACETYLGLUCOSAMINE TRANSFERASE 1"/>
    <property type="match status" value="1"/>
</dbReference>
<dbReference type="Pfam" id="PF04101">
    <property type="entry name" value="Glyco_tran_28_C"/>
    <property type="match status" value="1"/>
</dbReference>
<dbReference type="Gene3D" id="3.40.50.2000">
    <property type="entry name" value="Glycogen Phosphorylase B"/>
    <property type="match status" value="2"/>
</dbReference>
<dbReference type="RefSeq" id="WP_080521753.1">
    <property type="nucleotide sequence ID" value="NZ_LPUF01000001.1"/>
</dbReference>
<evidence type="ECO:0000256" key="5">
    <source>
        <dbReference type="ARBA" id="ARBA00022960"/>
    </source>
</evidence>
<comment type="catalytic activity">
    <reaction evidence="10">
        <text>di-trans,octa-cis-undecaprenyl diphospho-N-acetyl-alpha-D-muramoyl-L-alanyl-D-glutamyl-meso-2,6-diaminopimeloyl-D-alanyl-D-alanine + UDP-N-acetyl-alpha-D-glucosamine = di-trans,octa-cis-undecaprenyl diphospho-[N-acetyl-alpha-D-glucosaminyl-(1-&gt;4)]-N-acetyl-alpha-D-muramoyl-L-alanyl-D-glutamyl-meso-2,6-diaminopimeloyl-D-alanyl-D-alanine + UDP + H(+)</text>
        <dbReference type="Rhea" id="RHEA:31227"/>
        <dbReference type="ChEBI" id="CHEBI:15378"/>
        <dbReference type="ChEBI" id="CHEBI:57705"/>
        <dbReference type="ChEBI" id="CHEBI:58223"/>
        <dbReference type="ChEBI" id="CHEBI:61387"/>
        <dbReference type="ChEBI" id="CHEBI:61388"/>
        <dbReference type="EC" id="2.4.1.227"/>
    </reaction>
</comment>